<sequence>MLIVYIKGYFIMGYTITLYFYILTYFCRNIKCYFYHFVWVGISIPLDNLYP</sequence>
<keyword evidence="1" id="KW-1133">Transmembrane helix</keyword>
<keyword evidence="1" id="KW-0472">Membrane</keyword>
<evidence type="ECO:0000256" key="1">
    <source>
        <dbReference type="SAM" id="Phobius"/>
    </source>
</evidence>
<proteinExistence type="predicted"/>
<feature type="transmembrane region" description="Helical" evidence="1">
    <location>
        <begin position="6"/>
        <end position="26"/>
    </location>
</feature>
<keyword evidence="1" id="KW-0812">Transmembrane</keyword>
<name>A0A8S5TTE2_9CAUD</name>
<dbReference type="EMBL" id="BK015927">
    <property type="protein sequence ID" value="DAF85473.1"/>
    <property type="molecule type" value="Genomic_DNA"/>
</dbReference>
<reference evidence="2" key="1">
    <citation type="journal article" date="2021" name="Proc. Natl. Acad. Sci. U.S.A.">
        <title>A Catalog of Tens of Thousands of Viruses from Human Metagenomes Reveals Hidden Associations with Chronic Diseases.</title>
        <authorList>
            <person name="Tisza M.J."/>
            <person name="Buck C.B."/>
        </authorList>
    </citation>
    <scope>NUCLEOTIDE SEQUENCE</scope>
    <source>
        <strain evidence="2">Ct5jB2</strain>
    </source>
</reference>
<evidence type="ECO:0000313" key="2">
    <source>
        <dbReference type="EMBL" id="DAF85473.1"/>
    </source>
</evidence>
<accession>A0A8S5TTE2</accession>
<organism evidence="2">
    <name type="scientific">Siphoviridae sp. ct5jB2</name>
    <dbReference type="NCBI Taxonomy" id="2825337"/>
    <lineage>
        <taxon>Viruses</taxon>
        <taxon>Duplodnaviria</taxon>
        <taxon>Heunggongvirae</taxon>
        <taxon>Uroviricota</taxon>
        <taxon>Caudoviricetes</taxon>
    </lineage>
</organism>
<protein>
    <submittedName>
        <fullName evidence="2">Uncharacterized protein</fullName>
    </submittedName>
</protein>